<organism evidence="2 3">
    <name type="scientific">Monoraphidium neglectum</name>
    <dbReference type="NCBI Taxonomy" id="145388"/>
    <lineage>
        <taxon>Eukaryota</taxon>
        <taxon>Viridiplantae</taxon>
        <taxon>Chlorophyta</taxon>
        <taxon>core chlorophytes</taxon>
        <taxon>Chlorophyceae</taxon>
        <taxon>CS clade</taxon>
        <taxon>Sphaeropleales</taxon>
        <taxon>Selenastraceae</taxon>
        <taxon>Monoraphidium</taxon>
    </lineage>
</organism>
<gene>
    <name evidence="2" type="ORF">MNEG_4902</name>
</gene>
<sequence>MVTLRAPGGAASSAGKRVPPTKGSCDARDSQNVRIKTNPRYWVQRGRTAARSTASPGAAASAPADAAEQLAAVAAILAAHDGGDGAAEAIGSGTAMDSVEDDARRLLLRGPPEALDVDALATAVGILRARLDDDGAACALSGRLLDLLALLEARPRRGGGDGGASPGSSGGSSTGGGPDETIESAAHGFWGGGDEWSDIRAALMGIGVDVTLDEDDALDLGLEGGGDGGGGGRVGAAAAAAEGDAGEGGGEGEGEDALWWEAVTGAYSLLWEEAKAQQAEAE</sequence>
<dbReference type="KEGG" id="mng:MNEG_4902"/>
<dbReference type="EMBL" id="KK100923">
    <property type="protein sequence ID" value="KIZ03057.1"/>
    <property type="molecule type" value="Genomic_DNA"/>
</dbReference>
<reference evidence="2 3" key="1">
    <citation type="journal article" date="2013" name="BMC Genomics">
        <title>Reconstruction of the lipid metabolism for the microalga Monoraphidium neglectum from its genome sequence reveals characteristics suitable for biofuel production.</title>
        <authorList>
            <person name="Bogen C."/>
            <person name="Al-Dilaimi A."/>
            <person name="Albersmeier A."/>
            <person name="Wichmann J."/>
            <person name="Grundmann M."/>
            <person name="Rupp O."/>
            <person name="Lauersen K.J."/>
            <person name="Blifernez-Klassen O."/>
            <person name="Kalinowski J."/>
            <person name="Goesmann A."/>
            <person name="Mussgnug J.H."/>
            <person name="Kruse O."/>
        </authorList>
    </citation>
    <scope>NUCLEOTIDE SEQUENCE [LARGE SCALE GENOMIC DNA]</scope>
    <source>
        <strain evidence="2 3">SAG 48.87</strain>
    </source>
</reference>
<dbReference type="GeneID" id="25737779"/>
<proteinExistence type="predicted"/>
<protein>
    <submittedName>
        <fullName evidence="2">Uncharacterized protein</fullName>
    </submittedName>
</protein>
<evidence type="ECO:0000313" key="3">
    <source>
        <dbReference type="Proteomes" id="UP000054498"/>
    </source>
</evidence>
<dbReference type="RefSeq" id="XP_013902076.1">
    <property type="nucleotide sequence ID" value="XM_014046622.1"/>
</dbReference>
<dbReference type="AlphaFoldDB" id="A0A0D2MRG9"/>
<dbReference type="Proteomes" id="UP000054498">
    <property type="component" value="Unassembled WGS sequence"/>
</dbReference>
<feature type="region of interest" description="Disordered" evidence="1">
    <location>
        <begin position="232"/>
        <end position="254"/>
    </location>
</feature>
<feature type="region of interest" description="Disordered" evidence="1">
    <location>
        <begin position="1"/>
        <end position="33"/>
    </location>
</feature>
<accession>A0A0D2MRG9</accession>
<feature type="region of interest" description="Disordered" evidence="1">
    <location>
        <begin position="157"/>
        <end position="189"/>
    </location>
</feature>
<name>A0A0D2MRG9_9CHLO</name>
<evidence type="ECO:0000256" key="1">
    <source>
        <dbReference type="SAM" id="MobiDB-lite"/>
    </source>
</evidence>
<evidence type="ECO:0000313" key="2">
    <source>
        <dbReference type="EMBL" id="KIZ03057.1"/>
    </source>
</evidence>
<keyword evidence="3" id="KW-1185">Reference proteome</keyword>
<feature type="compositionally biased region" description="Gly residues" evidence="1">
    <location>
        <begin position="160"/>
        <end position="178"/>
    </location>
</feature>